<comment type="caution">
    <text evidence="1">The sequence shown here is derived from an EMBL/GenBank/DDBJ whole genome shotgun (WGS) entry which is preliminary data.</text>
</comment>
<organism evidence="1 2">
    <name type="scientific">Pseudomonas frederiksbergensis</name>
    <dbReference type="NCBI Taxonomy" id="104087"/>
    <lineage>
        <taxon>Bacteria</taxon>
        <taxon>Pseudomonadati</taxon>
        <taxon>Pseudomonadota</taxon>
        <taxon>Gammaproteobacteria</taxon>
        <taxon>Pseudomonadales</taxon>
        <taxon>Pseudomonadaceae</taxon>
        <taxon>Pseudomonas</taxon>
    </lineage>
</organism>
<dbReference type="AlphaFoldDB" id="A0A423JZZ3"/>
<protein>
    <submittedName>
        <fullName evidence="1">Uncharacterized protein</fullName>
    </submittedName>
</protein>
<accession>A0A423JZZ3</accession>
<reference evidence="1 2" key="1">
    <citation type="submission" date="2016-10" db="EMBL/GenBank/DDBJ databases">
        <title>Comparative genome analysis of multiple Pseudomonas spp. focuses on biocontrol and plant growth promoting traits.</title>
        <authorList>
            <person name="Tao X.-Y."/>
            <person name="Taylor C.G."/>
        </authorList>
    </citation>
    <scope>NUCLEOTIDE SEQUENCE [LARGE SCALE GENOMIC DNA]</scope>
    <source>
        <strain evidence="1 2">37A10</strain>
    </source>
</reference>
<evidence type="ECO:0000313" key="1">
    <source>
        <dbReference type="EMBL" id="RON43555.1"/>
    </source>
</evidence>
<dbReference type="Proteomes" id="UP000285349">
    <property type="component" value="Unassembled WGS sequence"/>
</dbReference>
<evidence type="ECO:0000313" key="2">
    <source>
        <dbReference type="Proteomes" id="UP000285349"/>
    </source>
</evidence>
<dbReference type="OrthoDB" id="6933098at2"/>
<name>A0A423JZZ3_9PSED</name>
<sequence length="289" mass="30969">MVARLIVNKDTGELLFDTTKICYGLVKSGNFAYLETWPRKYLRSSNLDPNDGSSWSDSFREGDRMYGFSIANAQSPISFISGKGVLQGTIRTGNTVTFLYGGGDENTKYYCFDLMGNNIAGSPYLKTYTDTGVITFNSLQPPLNIVGTVQAPGPGALDAYGRYPSPYSGGAWQLIRAQNASVDSQAQFIVNIQLGAGIQYAVFLPWSRSASGWLASELTGVGGTNYGFAEGAYGRTGGISFMFAPAGATAESFLTGVGYTVPGSVQNLPVDRFPQALLIDTATLPFPYN</sequence>
<dbReference type="EMBL" id="MOBQ01000024">
    <property type="protein sequence ID" value="RON43555.1"/>
    <property type="molecule type" value="Genomic_DNA"/>
</dbReference>
<proteinExistence type="predicted"/>
<gene>
    <name evidence="1" type="ORF">BK666_21030</name>
</gene>